<dbReference type="Proteomes" id="UP001321473">
    <property type="component" value="Unassembled WGS sequence"/>
</dbReference>
<dbReference type="Pfam" id="PF12146">
    <property type="entry name" value="Hydrolase_4"/>
    <property type="match status" value="2"/>
</dbReference>
<name>A0AAQ4ENB9_AMBAM</name>
<keyword evidence="3" id="KW-1185">Reference proteome</keyword>
<dbReference type="InterPro" id="IPR022742">
    <property type="entry name" value="Hydrolase_4"/>
</dbReference>
<proteinExistence type="predicted"/>
<reference evidence="2 3" key="1">
    <citation type="journal article" date="2023" name="Arcadia Sci">
        <title>De novo assembly of a long-read Amblyomma americanum tick genome.</title>
        <authorList>
            <person name="Chou S."/>
            <person name="Poskanzer K.E."/>
            <person name="Rollins M."/>
            <person name="Thuy-Boun P.S."/>
        </authorList>
    </citation>
    <scope>NUCLEOTIDE SEQUENCE [LARGE SCALE GENOMIC DNA]</scope>
    <source>
        <strain evidence="2">F_SG_1</strain>
        <tissue evidence="2">Salivary glands</tissue>
    </source>
</reference>
<evidence type="ECO:0000313" key="3">
    <source>
        <dbReference type="Proteomes" id="UP001321473"/>
    </source>
</evidence>
<dbReference type="EMBL" id="JARKHS020013249">
    <property type="protein sequence ID" value="KAK8776200.1"/>
    <property type="molecule type" value="Genomic_DNA"/>
</dbReference>
<organism evidence="2 3">
    <name type="scientific">Amblyomma americanum</name>
    <name type="common">Lone star tick</name>
    <dbReference type="NCBI Taxonomy" id="6943"/>
    <lineage>
        <taxon>Eukaryota</taxon>
        <taxon>Metazoa</taxon>
        <taxon>Ecdysozoa</taxon>
        <taxon>Arthropoda</taxon>
        <taxon>Chelicerata</taxon>
        <taxon>Arachnida</taxon>
        <taxon>Acari</taxon>
        <taxon>Parasitiformes</taxon>
        <taxon>Ixodida</taxon>
        <taxon>Ixodoidea</taxon>
        <taxon>Ixodidae</taxon>
        <taxon>Amblyomminae</taxon>
        <taxon>Amblyomma</taxon>
    </lineage>
</organism>
<comment type="caution">
    <text evidence="2">The sequence shown here is derived from an EMBL/GenBank/DDBJ whole genome shotgun (WGS) entry which is preliminary data.</text>
</comment>
<feature type="domain" description="Serine aminopeptidase S33" evidence="1">
    <location>
        <begin position="1"/>
        <end position="79"/>
    </location>
</feature>
<dbReference type="PANTHER" id="PTHR11614">
    <property type="entry name" value="PHOSPHOLIPASE-RELATED"/>
    <property type="match status" value="1"/>
</dbReference>
<protein>
    <recommendedName>
        <fullName evidence="1">Serine aminopeptidase S33 domain-containing protein</fullName>
    </recommendedName>
</protein>
<accession>A0AAQ4ENB9</accession>
<dbReference type="AlphaFoldDB" id="A0AAQ4ENB9"/>
<evidence type="ECO:0000259" key="1">
    <source>
        <dbReference type="Pfam" id="PF12146"/>
    </source>
</evidence>
<dbReference type="SUPFAM" id="SSF53474">
    <property type="entry name" value="alpha/beta-Hydrolases"/>
    <property type="match status" value="1"/>
</dbReference>
<dbReference type="Gene3D" id="3.40.50.1820">
    <property type="entry name" value="alpha/beta hydrolase"/>
    <property type="match status" value="2"/>
</dbReference>
<sequence length="198" mass="22243">MCHGYLEHCRVPYYDILAAIFVAEGCYVFTHDLVGHGESGGTRATVKSFDNYVDDILQHADLTRKKFSYKPIYLFGHSMKLATKILGRVLPSVPIAALDLALYARDPDVLSYMASDPLRFHGNIPLVWPAALFKAQDDFAARLSYIQVPILLQVPSDDKVCDVASMKKFFDALPSKYKEMKCKNRHQSRAAVDGAHQM</sequence>
<evidence type="ECO:0000313" key="2">
    <source>
        <dbReference type="EMBL" id="KAK8776200.1"/>
    </source>
</evidence>
<gene>
    <name evidence="2" type="ORF">V5799_030459</name>
</gene>
<feature type="domain" description="Serine aminopeptidase S33" evidence="1">
    <location>
        <begin position="80"/>
        <end position="182"/>
    </location>
</feature>
<dbReference type="InterPro" id="IPR051044">
    <property type="entry name" value="MAG_DAG_Lipase"/>
</dbReference>
<dbReference type="InterPro" id="IPR029058">
    <property type="entry name" value="AB_hydrolase_fold"/>
</dbReference>